<comment type="subcellular location">
    <subcellularLocation>
        <location evidence="1">Secreted</location>
    </subcellularLocation>
</comment>
<evidence type="ECO:0000256" key="2">
    <source>
        <dbReference type="ARBA" id="ARBA00022525"/>
    </source>
</evidence>
<feature type="domain" description="Phospholipase A2-like central" evidence="3">
    <location>
        <begin position="204"/>
        <end position="297"/>
    </location>
</feature>
<dbReference type="GO" id="GO:0004623">
    <property type="term" value="F:phospholipase A2 activity"/>
    <property type="evidence" value="ECO:0007669"/>
    <property type="project" value="InterPro"/>
</dbReference>
<dbReference type="InterPro" id="IPR016090">
    <property type="entry name" value="PLA2-like_dom"/>
</dbReference>
<evidence type="ECO:0000313" key="4">
    <source>
        <dbReference type="EMBL" id="TGZ58826.1"/>
    </source>
</evidence>
<dbReference type="GO" id="GO:0006644">
    <property type="term" value="P:phospholipid metabolic process"/>
    <property type="evidence" value="ECO:0007669"/>
    <property type="project" value="InterPro"/>
</dbReference>
<dbReference type="EMBL" id="SJOL01009114">
    <property type="protein sequence ID" value="TGZ58826.1"/>
    <property type="molecule type" value="Genomic_DNA"/>
</dbReference>
<keyword evidence="2" id="KW-0964">Secreted</keyword>
<accession>A0A4S2L8Z0</accession>
<protein>
    <recommendedName>
        <fullName evidence="3">Phospholipase A2-like central domain-containing protein</fullName>
    </recommendedName>
</protein>
<comment type="caution">
    <text evidence="4">The sequence shown here is derived from an EMBL/GenBank/DDBJ whole genome shotgun (WGS) entry which is preliminary data.</text>
</comment>
<dbReference type="GO" id="GO:0005576">
    <property type="term" value="C:extracellular region"/>
    <property type="evidence" value="ECO:0007669"/>
    <property type="project" value="UniProtKB-SubCell"/>
</dbReference>
<gene>
    <name evidence="4" type="ORF">CRM22_009423</name>
</gene>
<dbReference type="OrthoDB" id="6075074at2759"/>
<name>A0A4S2L8Z0_OPIFE</name>
<dbReference type="AlphaFoldDB" id="A0A4S2L8Z0"/>
<sequence length="317" mass="35946">MACWQKHVSSQTLNRMKQSGQVRKSPMNLSFCFTLCILRLVSAVLVRNNISGMPTWNSKYLVKFNLTDNAHLMVWSLDTNQSVNSHGDYSSPGDWIQLDVLKDSHPGEGISLRLYLDERRFLRHCVLNPNDTGEPVPPETNYLLPASIKISVHEINLYSVESMLSSCRLLQAGRSVGSSLRREKRWFWSLVHLLSGALFNSLRMPNTNHCGPNGGAGSDEPLGYAMETDRCCHDHDRCAYNIHSGETKYGIKNTMRATMSFCHCDDHFRRCLLKSGEFTAYTVGVLFFNVYQPDCFYFPGGDMERAKTRSVNSFFSS</sequence>
<dbReference type="InterPro" id="IPR033113">
    <property type="entry name" value="PLA2_histidine"/>
</dbReference>
<evidence type="ECO:0000256" key="1">
    <source>
        <dbReference type="ARBA" id="ARBA00004613"/>
    </source>
</evidence>
<dbReference type="PANTHER" id="PTHR12253">
    <property type="entry name" value="RH14732P"/>
    <property type="match status" value="1"/>
</dbReference>
<dbReference type="Proteomes" id="UP000308267">
    <property type="component" value="Unassembled WGS sequence"/>
</dbReference>
<dbReference type="Pfam" id="PF05826">
    <property type="entry name" value="Phospholip_A2_2"/>
    <property type="match status" value="1"/>
</dbReference>
<dbReference type="STRING" id="147828.A0A4S2L8Z0"/>
<dbReference type="GO" id="GO:0050482">
    <property type="term" value="P:arachidonate secretion"/>
    <property type="evidence" value="ECO:0007669"/>
    <property type="project" value="InterPro"/>
</dbReference>
<keyword evidence="5" id="KW-1185">Reference proteome</keyword>
<organism evidence="4 5">
    <name type="scientific">Opisthorchis felineus</name>
    <dbReference type="NCBI Taxonomy" id="147828"/>
    <lineage>
        <taxon>Eukaryota</taxon>
        <taxon>Metazoa</taxon>
        <taxon>Spiralia</taxon>
        <taxon>Lophotrochozoa</taxon>
        <taxon>Platyhelminthes</taxon>
        <taxon>Trematoda</taxon>
        <taxon>Digenea</taxon>
        <taxon>Opisthorchiida</taxon>
        <taxon>Opisthorchiata</taxon>
        <taxon>Opisthorchiidae</taxon>
        <taxon>Opisthorchis</taxon>
    </lineage>
</organism>
<dbReference type="PROSITE" id="PS00118">
    <property type="entry name" value="PA2_HIS"/>
    <property type="match status" value="1"/>
</dbReference>
<dbReference type="SUPFAM" id="SSF48619">
    <property type="entry name" value="Phospholipase A2, PLA2"/>
    <property type="match status" value="1"/>
</dbReference>
<dbReference type="InterPro" id="IPR036444">
    <property type="entry name" value="PLipase_A2_dom_sf"/>
</dbReference>
<evidence type="ECO:0000259" key="3">
    <source>
        <dbReference type="Pfam" id="PF05826"/>
    </source>
</evidence>
<dbReference type="Gene3D" id="1.20.90.10">
    <property type="entry name" value="Phospholipase A2 domain"/>
    <property type="match status" value="1"/>
</dbReference>
<evidence type="ECO:0000313" key="5">
    <source>
        <dbReference type="Proteomes" id="UP000308267"/>
    </source>
</evidence>
<proteinExistence type="predicted"/>
<reference evidence="4 5" key="1">
    <citation type="journal article" date="2019" name="BMC Genomics">
        <title>New insights from Opisthorchis felineus genome: update on genomics of the epidemiologically important liver flukes.</title>
        <authorList>
            <person name="Ershov N.I."/>
            <person name="Mordvinov V.A."/>
            <person name="Prokhortchouk E.B."/>
            <person name="Pakharukova M.Y."/>
            <person name="Gunbin K.V."/>
            <person name="Ustyantsev K."/>
            <person name="Genaev M.A."/>
            <person name="Blinov A.G."/>
            <person name="Mazur A."/>
            <person name="Boulygina E."/>
            <person name="Tsygankova S."/>
            <person name="Khrameeva E."/>
            <person name="Chekanov N."/>
            <person name="Fan G."/>
            <person name="Xiao A."/>
            <person name="Zhang H."/>
            <person name="Xu X."/>
            <person name="Yang H."/>
            <person name="Solovyev V."/>
            <person name="Lee S.M."/>
            <person name="Liu X."/>
            <person name="Afonnikov D.A."/>
            <person name="Skryabin K.G."/>
        </authorList>
    </citation>
    <scope>NUCLEOTIDE SEQUENCE [LARGE SCALE GENOMIC DNA]</scope>
    <source>
        <strain evidence="4">AK-0245</strain>
        <tissue evidence="4">Whole organism</tissue>
    </source>
</reference>